<organism evidence="1 2">
    <name type="scientific">Xyrichtys novacula</name>
    <name type="common">Pearly razorfish</name>
    <name type="synonym">Hemipteronotus novacula</name>
    <dbReference type="NCBI Taxonomy" id="13765"/>
    <lineage>
        <taxon>Eukaryota</taxon>
        <taxon>Metazoa</taxon>
        <taxon>Chordata</taxon>
        <taxon>Craniata</taxon>
        <taxon>Vertebrata</taxon>
        <taxon>Euteleostomi</taxon>
        <taxon>Actinopterygii</taxon>
        <taxon>Neopterygii</taxon>
        <taxon>Teleostei</taxon>
        <taxon>Neoteleostei</taxon>
        <taxon>Acanthomorphata</taxon>
        <taxon>Eupercaria</taxon>
        <taxon>Labriformes</taxon>
        <taxon>Labridae</taxon>
        <taxon>Xyrichtys</taxon>
    </lineage>
</organism>
<name>A0AAV1FEQ3_XYRNO</name>
<accession>A0AAV1FEQ3</accession>
<dbReference type="EMBL" id="OY660869">
    <property type="protein sequence ID" value="CAJ1059249.1"/>
    <property type="molecule type" value="Genomic_DNA"/>
</dbReference>
<protein>
    <submittedName>
        <fullName evidence="1">Uncharacterized protein</fullName>
    </submittedName>
</protein>
<keyword evidence="2" id="KW-1185">Reference proteome</keyword>
<sequence>MRRHKIRHRVRVCRLIPVDLQNRRINTEGIKDGGEAAPPQVEKMNFKHVASTLLLLLFLQLKLKEISNAQKEVLTRQKVLDPFYKMRKAKSKAAEPISIPT</sequence>
<proteinExistence type="predicted"/>
<dbReference type="AlphaFoldDB" id="A0AAV1FEQ3"/>
<evidence type="ECO:0000313" key="1">
    <source>
        <dbReference type="EMBL" id="CAJ1059249.1"/>
    </source>
</evidence>
<reference evidence="1" key="1">
    <citation type="submission" date="2023-08" db="EMBL/GenBank/DDBJ databases">
        <authorList>
            <person name="Alioto T."/>
            <person name="Alioto T."/>
            <person name="Gomez Garrido J."/>
        </authorList>
    </citation>
    <scope>NUCLEOTIDE SEQUENCE</scope>
</reference>
<evidence type="ECO:0000313" key="2">
    <source>
        <dbReference type="Proteomes" id="UP001178508"/>
    </source>
</evidence>
<dbReference type="Proteomes" id="UP001178508">
    <property type="component" value="Chromosome 6"/>
</dbReference>
<gene>
    <name evidence="1" type="ORF">XNOV1_A025181</name>
</gene>